<reference evidence="1 2" key="1">
    <citation type="submission" date="2018-04" db="EMBL/GenBank/DDBJ databases">
        <authorList>
            <person name="Vogel A."/>
        </authorList>
    </citation>
    <scope>NUCLEOTIDE SEQUENCE [LARGE SCALE GENOMIC DNA]</scope>
</reference>
<sequence length="135" mass="15129">MSPLHPLSLSRPQLALPLPHMILHFDFVPLVFPFDTAIYLQIPAAIMDDEQLEVSCGIMLCCFTATILLSRRAILMLHWNAVAPSKFVIPAATVSKTTRKEIMKDWALSPELVSTRGSCCELNFKRNKTILGLYS</sequence>
<accession>A0A484L2X7</accession>
<dbReference type="Proteomes" id="UP000595140">
    <property type="component" value="Unassembled WGS sequence"/>
</dbReference>
<gene>
    <name evidence="1" type="ORF">CCAM_LOCUS12451</name>
</gene>
<keyword evidence="2" id="KW-1185">Reference proteome</keyword>
<organism evidence="1 2">
    <name type="scientific">Cuscuta campestris</name>
    <dbReference type="NCBI Taxonomy" id="132261"/>
    <lineage>
        <taxon>Eukaryota</taxon>
        <taxon>Viridiplantae</taxon>
        <taxon>Streptophyta</taxon>
        <taxon>Embryophyta</taxon>
        <taxon>Tracheophyta</taxon>
        <taxon>Spermatophyta</taxon>
        <taxon>Magnoliopsida</taxon>
        <taxon>eudicotyledons</taxon>
        <taxon>Gunneridae</taxon>
        <taxon>Pentapetalae</taxon>
        <taxon>asterids</taxon>
        <taxon>lamiids</taxon>
        <taxon>Solanales</taxon>
        <taxon>Convolvulaceae</taxon>
        <taxon>Cuscuteae</taxon>
        <taxon>Cuscuta</taxon>
        <taxon>Cuscuta subgen. Grammica</taxon>
        <taxon>Cuscuta sect. Cleistogrammica</taxon>
    </lineage>
</organism>
<dbReference type="EMBL" id="OOIL02000923">
    <property type="protein sequence ID" value="VFQ70675.1"/>
    <property type="molecule type" value="Genomic_DNA"/>
</dbReference>
<protein>
    <submittedName>
        <fullName evidence="1">Uncharacterized protein</fullName>
    </submittedName>
</protein>
<dbReference type="AlphaFoldDB" id="A0A484L2X7"/>
<evidence type="ECO:0000313" key="2">
    <source>
        <dbReference type="Proteomes" id="UP000595140"/>
    </source>
</evidence>
<name>A0A484L2X7_9ASTE</name>
<proteinExistence type="predicted"/>
<evidence type="ECO:0000313" key="1">
    <source>
        <dbReference type="EMBL" id="VFQ70675.1"/>
    </source>
</evidence>